<dbReference type="InterPro" id="IPR004177">
    <property type="entry name" value="DDHD_dom"/>
</dbReference>
<dbReference type="RefSeq" id="XP_032818345.1">
    <property type="nucleotide sequence ID" value="XM_032962454.1"/>
</dbReference>
<evidence type="ECO:0000256" key="2">
    <source>
        <dbReference type="SAM" id="Coils"/>
    </source>
</evidence>
<evidence type="ECO:0000256" key="3">
    <source>
        <dbReference type="SAM" id="MobiDB-lite"/>
    </source>
</evidence>
<dbReference type="PROSITE" id="PS51043">
    <property type="entry name" value="DDHD"/>
    <property type="match status" value="1"/>
</dbReference>
<dbReference type="GO" id="GO:0004620">
    <property type="term" value="F:phospholipase activity"/>
    <property type="evidence" value="ECO:0007669"/>
    <property type="project" value="TreeGrafter"/>
</dbReference>
<sequence>MLEDVCMELDDGVHNTGSMDPMGTCDPSGLEDPGDHGEPLDGSSRRSRARTSSRLSADAVEELGPEEVRWFYRDERKAWKPFNGYDSLQVELAYRRYHASAGGGVGEDTEPVCVRGGLYEVSVASKECYPVYWQEVERVAVMRGQWFVDGTWQPLEEEDSDLIETEHLARFRGQPCHPAPLEAEQEQPPPPPRPENRDVIHSLQLNRSHVDWNGVDEVYLYSDATTSKIARSVGQKLGLSKASSSGTHLQRGYVEEALVEDRPPDVSHLVFVVHGIGQKMDQNRIIRNTNTIREAVRRMEERYYPVVAQTRRVEFLPVEWRSKLQLDGDTVDYITLDKVRGLRDMLNSSAMDILYYTSPLYRDEILKALQSELNRLHARFCSRNPGFVAQGSRTSLLAHSLGCVITYDIMTGWNPLQLYERVLQRGDRENDGGDDGGGGVGGADGGGVGGGGGGMESPREWMSLEKRGLLDDLRKTRERLDQLEHRLVGASQRSALRLQFQVENFFCMGSPLAVFLALRGVRPGSSGSPHHILPKSVCRRLFNIFHPTDPVAYRLEPLILRHYSAIQPVQIHWSSAVSRPRYDSLRPVWMSADGGFGGGAGGTAAGPAWEPDSPVSPGGSPALPRRYYGESLTNLGKAGIMGAATLGKGLGGIILSRLSRSYGTGVTESEGDADTGEVSPTGESTSASHGEQHREPCELPTTPPPLPLLPLPLVPPPLPMELPIGMPDAERLMAQVPLMHGVGVRQMPSGLPNPAELEPMQATAQEGAGPPPPAVELEYRMDFELREGLVESRYWSAVTSHTSYWMSPDIALFLLAFLWSDVEPQQSS</sequence>
<keyword evidence="5" id="KW-1185">Reference proteome</keyword>
<dbReference type="PANTHER" id="PTHR23509">
    <property type="entry name" value="PA-PL1 PHOSPHOLIPASE FAMILY"/>
    <property type="match status" value="1"/>
</dbReference>
<dbReference type="GO" id="GO:0046872">
    <property type="term" value="F:metal ion binding"/>
    <property type="evidence" value="ECO:0007669"/>
    <property type="project" value="InterPro"/>
</dbReference>
<dbReference type="GO" id="GO:0005737">
    <property type="term" value="C:cytoplasm"/>
    <property type="evidence" value="ECO:0007669"/>
    <property type="project" value="TreeGrafter"/>
</dbReference>
<reference evidence="6 7" key="1">
    <citation type="submission" date="2025-04" db="UniProtKB">
        <authorList>
            <consortium name="RefSeq"/>
        </authorList>
    </citation>
    <scope>IDENTIFICATION</scope>
    <source>
        <tissue evidence="6 7">Sperm</tissue>
    </source>
</reference>
<feature type="domain" description="DDHD" evidence="4">
    <location>
        <begin position="498"/>
        <end position="820"/>
    </location>
</feature>
<accession>A0AAJ7X205</accession>
<feature type="region of interest" description="Disordered" evidence="3">
    <location>
        <begin position="601"/>
        <end position="622"/>
    </location>
</feature>
<gene>
    <name evidence="6 7 8" type="primary">DDHD1</name>
</gene>
<feature type="region of interest" description="Disordered" evidence="3">
    <location>
        <begin position="174"/>
        <end position="198"/>
    </location>
</feature>
<dbReference type="RefSeq" id="XP_032818341.1">
    <property type="nucleotide sequence ID" value="XM_032962450.1"/>
</dbReference>
<feature type="coiled-coil region" evidence="2">
    <location>
        <begin position="466"/>
        <end position="493"/>
    </location>
</feature>
<dbReference type="GeneID" id="116947062"/>
<dbReference type="Proteomes" id="UP001318040">
    <property type="component" value="Chromosome 29"/>
</dbReference>
<evidence type="ECO:0000259" key="4">
    <source>
        <dbReference type="PROSITE" id="PS51043"/>
    </source>
</evidence>
<organism evidence="5 8">
    <name type="scientific">Petromyzon marinus</name>
    <name type="common">Sea lamprey</name>
    <dbReference type="NCBI Taxonomy" id="7757"/>
    <lineage>
        <taxon>Eukaryota</taxon>
        <taxon>Metazoa</taxon>
        <taxon>Chordata</taxon>
        <taxon>Craniata</taxon>
        <taxon>Vertebrata</taxon>
        <taxon>Cyclostomata</taxon>
        <taxon>Hyperoartia</taxon>
        <taxon>Petromyzontiformes</taxon>
        <taxon>Petromyzontidae</taxon>
        <taxon>Petromyzon</taxon>
    </lineage>
</organism>
<name>A0AAJ7X205_PETMA</name>
<dbReference type="KEGG" id="pmrn:116947062"/>
<evidence type="ECO:0000313" key="8">
    <source>
        <dbReference type="RefSeq" id="XP_032818345.1"/>
    </source>
</evidence>
<dbReference type="CTD" id="80821"/>
<evidence type="ECO:0000256" key="1">
    <source>
        <dbReference type="ARBA" id="ARBA00038464"/>
    </source>
</evidence>
<comment type="similarity">
    <text evidence="1">Belongs to the PA-PLA1 family.</text>
</comment>
<feature type="region of interest" description="Disordered" evidence="3">
    <location>
        <begin position="427"/>
        <end position="458"/>
    </location>
</feature>
<dbReference type="PANTHER" id="PTHR23509:SF32">
    <property type="entry name" value="PHOSPHOLIPASE DDHD1"/>
    <property type="match status" value="1"/>
</dbReference>
<feature type="compositionally biased region" description="Gly residues" evidence="3">
    <location>
        <begin position="435"/>
        <end position="455"/>
    </location>
</feature>
<feature type="region of interest" description="Disordered" evidence="3">
    <location>
        <begin position="9"/>
        <end position="58"/>
    </location>
</feature>
<dbReference type="Pfam" id="PF02862">
    <property type="entry name" value="DDHD"/>
    <property type="match status" value="1"/>
</dbReference>
<evidence type="ECO:0000313" key="6">
    <source>
        <dbReference type="RefSeq" id="XP_032818341.1"/>
    </source>
</evidence>
<proteinExistence type="inferred from homology"/>
<dbReference type="InterPro" id="IPR058055">
    <property type="entry name" value="PA-PLA1"/>
</dbReference>
<evidence type="ECO:0000313" key="5">
    <source>
        <dbReference type="Proteomes" id="UP001318040"/>
    </source>
</evidence>
<dbReference type="SMART" id="SM01127">
    <property type="entry name" value="DDHD"/>
    <property type="match status" value="1"/>
</dbReference>
<evidence type="ECO:0000313" key="7">
    <source>
        <dbReference type="RefSeq" id="XP_032818344.1"/>
    </source>
</evidence>
<keyword evidence="2" id="KW-0175">Coiled coil</keyword>
<dbReference type="RefSeq" id="XP_032818344.1">
    <property type="nucleotide sequence ID" value="XM_032962453.1"/>
</dbReference>
<dbReference type="AlphaFoldDB" id="A0AAJ7X205"/>
<protein>
    <submittedName>
        <fullName evidence="6 7">Phospholipase DDHD1 isoform X1</fullName>
    </submittedName>
</protein>
<feature type="region of interest" description="Disordered" evidence="3">
    <location>
        <begin position="664"/>
        <end position="704"/>
    </location>
</feature>